<proteinExistence type="predicted"/>
<name>A0A974DVS2_XENLA</name>
<protein>
    <submittedName>
        <fullName evidence="2">Uncharacterized protein</fullName>
    </submittedName>
</protein>
<keyword evidence="1" id="KW-0812">Transmembrane</keyword>
<evidence type="ECO:0000256" key="1">
    <source>
        <dbReference type="SAM" id="Phobius"/>
    </source>
</evidence>
<keyword evidence="1" id="KW-1133">Transmembrane helix</keyword>
<evidence type="ECO:0000313" key="2">
    <source>
        <dbReference type="EMBL" id="OCT98722.1"/>
    </source>
</evidence>
<organism evidence="2 3">
    <name type="scientific">Xenopus laevis</name>
    <name type="common">African clawed frog</name>
    <dbReference type="NCBI Taxonomy" id="8355"/>
    <lineage>
        <taxon>Eukaryota</taxon>
        <taxon>Metazoa</taxon>
        <taxon>Chordata</taxon>
        <taxon>Craniata</taxon>
        <taxon>Vertebrata</taxon>
        <taxon>Euteleostomi</taxon>
        <taxon>Amphibia</taxon>
        <taxon>Batrachia</taxon>
        <taxon>Anura</taxon>
        <taxon>Pipoidea</taxon>
        <taxon>Pipidae</taxon>
        <taxon>Xenopodinae</taxon>
        <taxon>Xenopus</taxon>
        <taxon>Xenopus</taxon>
    </lineage>
</organism>
<sequence>MLQVGPSPVYWNNPVMLLHGAFESWLLCATLSYILVLFRALDVVHSSTFKLTVSDFPHGCACSCGEFGEAVSGVLTGTSKYLGDIRYPFPNLCISVTLSSTMEFSLGFMFTALL</sequence>
<gene>
    <name evidence="2" type="ORF">XELAEV_18010953mg</name>
</gene>
<keyword evidence="1" id="KW-0472">Membrane</keyword>
<reference evidence="3" key="1">
    <citation type="journal article" date="2016" name="Nature">
        <title>Genome evolution in the allotetraploid frog Xenopus laevis.</title>
        <authorList>
            <person name="Session A.M."/>
            <person name="Uno Y."/>
            <person name="Kwon T."/>
            <person name="Chapman J.A."/>
            <person name="Toyoda A."/>
            <person name="Takahashi S."/>
            <person name="Fukui A."/>
            <person name="Hikosaka A."/>
            <person name="Suzuki A."/>
            <person name="Kondo M."/>
            <person name="van Heeringen S.J."/>
            <person name="Quigley I."/>
            <person name="Heinz S."/>
            <person name="Ogino H."/>
            <person name="Ochi H."/>
            <person name="Hellsten U."/>
            <person name="Lyons J.B."/>
            <person name="Simakov O."/>
            <person name="Putnam N."/>
            <person name="Stites J."/>
            <person name="Kuroki Y."/>
            <person name="Tanaka T."/>
            <person name="Michiue T."/>
            <person name="Watanabe M."/>
            <person name="Bogdanovic O."/>
            <person name="Lister R."/>
            <person name="Georgiou G."/>
            <person name="Paranjpe S.S."/>
            <person name="van Kruijsbergen I."/>
            <person name="Shu S."/>
            <person name="Carlson J."/>
            <person name="Kinoshita T."/>
            <person name="Ohta Y."/>
            <person name="Mawaribuchi S."/>
            <person name="Jenkins J."/>
            <person name="Grimwood J."/>
            <person name="Schmutz J."/>
            <person name="Mitros T."/>
            <person name="Mozaffari S.V."/>
            <person name="Suzuki Y."/>
            <person name="Haramoto Y."/>
            <person name="Yamamoto T.S."/>
            <person name="Takagi C."/>
            <person name="Heald R."/>
            <person name="Miller K."/>
            <person name="Haudenschild C."/>
            <person name="Kitzman J."/>
            <person name="Nakayama T."/>
            <person name="Izutsu Y."/>
            <person name="Robert J."/>
            <person name="Fortriede J."/>
            <person name="Burns K."/>
            <person name="Lotay V."/>
            <person name="Karimi K."/>
            <person name="Yasuoka Y."/>
            <person name="Dichmann D.S."/>
            <person name="Flajnik M.F."/>
            <person name="Houston D.W."/>
            <person name="Shendure J."/>
            <person name="DuPasquier L."/>
            <person name="Vize P.D."/>
            <person name="Zorn A.M."/>
            <person name="Ito M."/>
            <person name="Marcotte E.M."/>
            <person name="Wallingford J.B."/>
            <person name="Ito Y."/>
            <person name="Asashima M."/>
            <person name="Ueno N."/>
            <person name="Matsuda Y."/>
            <person name="Veenstra G.J."/>
            <person name="Fujiyama A."/>
            <person name="Harland R.M."/>
            <person name="Taira M."/>
            <person name="Rokhsar D.S."/>
        </authorList>
    </citation>
    <scope>NUCLEOTIDE SEQUENCE [LARGE SCALE GENOMIC DNA]</scope>
    <source>
        <strain evidence="3">J</strain>
    </source>
</reference>
<feature type="transmembrane region" description="Helical" evidence="1">
    <location>
        <begin position="20"/>
        <end position="41"/>
    </location>
</feature>
<accession>A0A974DVS2</accession>
<dbReference type="AlphaFoldDB" id="A0A974DVS2"/>
<dbReference type="EMBL" id="CM004467">
    <property type="protein sequence ID" value="OCT98722.1"/>
    <property type="molecule type" value="Genomic_DNA"/>
</dbReference>
<dbReference type="Proteomes" id="UP000694892">
    <property type="component" value="Chromosome 1S"/>
</dbReference>
<evidence type="ECO:0000313" key="3">
    <source>
        <dbReference type="Proteomes" id="UP000694892"/>
    </source>
</evidence>